<dbReference type="PANTHER" id="PTHR43464:SF19">
    <property type="entry name" value="UBIQUINONE BIOSYNTHESIS O-METHYLTRANSFERASE, MITOCHONDRIAL"/>
    <property type="match status" value="1"/>
</dbReference>
<dbReference type="UniPathway" id="UPA00232"/>
<reference evidence="6 7" key="1">
    <citation type="submission" date="2014-07" db="EMBL/GenBank/DDBJ databases">
        <authorList>
            <person name="McCorrison J."/>
            <person name="Sanka R."/>
            <person name="Torralba M."/>
            <person name="Gillis M."/>
            <person name="Haft D.H."/>
            <person name="Methe B."/>
            <person name="Sutton G."/>
            <person name="Nelson K.E."/>
        </authorList>
    </citation>
    <scope>NUCLEOTIDE SEQUENCE [LARGE SCALE GENOMIC DNA]</scope>
    <source>
        <strain evidence="6 7">DNF00040</strain>
    </source>
</reference>
<evidence type="ECO:0000256" key="3">
    <source>
        <dbReference type="ARBA" id="ARBA00022688"/>
    </source>
</evidence>
<dbReference type="EC" id="2.1.1.64" evidence="5"/>
<comment type="pathway">
    <text evidence="5">Cofactor biosynthesis; ubiquinone biosynthesis.</text>
</comment>
<comment type="caution">
    <text evidence="6">The sequence shown here is derived from an EMBL/GenBank/DDBJ whole genome shotgun (WGS) entry which is preliminary data.</text>
</comment>
<dbReference type="GO" id="GO:0010420">
    <property type="term" value="F:polyprenyldihydroxybenzoate methyltransferase activity"/>
    <property type="evidence" value="ECO:0007669"/>
    <property type="project" value="InterPro"/>
</dbReference>
<dbReference type="PANTHER" id="PTHR43464">
    <property type="entry name" value="METHYLTRANSFERASE"/>
    <property type="match status" value="1"/>
</dbReference>
<dbReference type="AlphaFoldDB" id="A0A095Z4L2"/>
<keyword evidence="3 5" id="KW-0831">Ubiquinone biosynthesis</keyword>
<dbReference type="HAMAP" id="MF_00472">
    <property type="entry name" value="UbiG"/>
    <property type="match status" value="1"/>
</dbReference>
<dbReference type="Pfam" id="PF13489">
    <property type="entry name" value="Methyltransf_23"/>
    <property type="match status" value="1"/>
</dbReference>
<dbReference type="EC" id="2.1.1.222" evidence="5"/>
<dbReference type="Gene3D" id="3.40.50.150">
    <property type="entry name" value="Vaccinia Virus protein VP39"/>
    <property type="match status" value="1"/>
</dbReference>
<keyword evidence="7" id="KW-1185">Reference proteome</keyword>
<dbReference type="GO" id="GO:0102208">
    <property type="term" value="F:2-polyprenyl-6-hydroxyphenol methylase activity"/>
    <property type="evidence" value="ECO:0007669"/>
    <property type="project" value="UniProtKB-EC"/>
</dbReference>
<keyword evidence="1 5" id="KW-0489">Methyltransferase</keyword>
<dbReference type="EMBL" id="JRNI01000037">
    <property type="protein sequence ID" value="KGF29603.1"/>
    <property type="molecule type" value="Genomic_DNA"/>
</dbReference>
<feature type="binding site" evidence="5">
    <location>
        <position position="62"/>
    </location>
    <ligand>
        <name>S-adenosyl-L-methionine</name>
        <dbReference type="ChEBI" id="CHEBI:59789"/>
    </ligand>
</feature>
<dbReference type="InterPro" id="IPR029063">
    <property type="entry name" value="SAM-dependent_MTases_sf"/>
</dbReference>
<gene>
    <name evidence="5" type="primary">ubiG</name>
    <name evidence="6" type="ORF">HMPREF2130_08705</name>
</gene>
<dbReference type="SUPFAM" id="SSF53335">
    <property type="entry name" value="S-adenosyl-L-methionine-dependent methyltransferases"/>
    <property type="match status" value="1"/>
</dbReference>
<evidence type="ECO:0000313" key="6">
    <source>
        <dbReference type="EMBL" id="KGF29603.1"/>
    </source>
</evidence>
<dbReference type="GeneID" id="93427771"/>
<evidence type="ECO:0000256" key="4">
    <source>
        <dbReference type="ARBA" id="ARBA00022691"/>
    </source>
</evidence>
<proteinExistence type="inferred from homology"/>
<keyword evidence="4 5" id="KW-0949">S-adenosyl-L-methionine</keyword>
<comment type="similarity">
    <text evidence="5">Belongs to the methyltransferase superfamily. UbiG/COQ3 family.</text>
</comment>
<protein>
    <recommendedName>
        <fullName evidence="5">Ubiquinone biosynthesis O-methyltransferase</fullName>
    </recommendedName>
    <alternativeName>
        <fullName evidence="5">2-polyprenyl-6-hydroxyphenol methylase</fullName>
        <ecNumber evidence="5">2.1.1.222</ecNumber>
    </alternativeName>
    <alternativeName>
        <fullName evidence="5">3-demethylubiquinone 3-O-methyltransferase</fullName>
        <ecNumber evidence="5">2.1.1.64</ecNumber>
    </alternativeName>
</protein>
<dbReference type="Proteomes" id="UP000029629">
    <property type="component" value="Unassembled WGS sequence"/>
</dbReference>
<evidence type="ECO:0000256" key="5">
    <source>
        <dbReference type="HAMAP-Rule" id="MF_00472"/>
    </source>
</evidence>
<feature type="binding site" evidence="5">
    <location>
        <position position="127"/>
    </location>
    <ligand>
        <name>S-adenosyl-L-methionine</name>
        <dbReference type="ChEBI" id="CHEBI:59789"/>
    </ligand>
</feature>
<comment type="catalytic activity">
    <reaction evidence="5">
        <text>a 3-(all-trans-polyprenyl)benzene-1,2-diol + S-adenosyl-L-methionine = a 2-methoxy-6-(all-trans-polyprenyl)phenol + S-adenosyl-L-homocysteine + H(+)</text>
        <dbReference type="Rhea" id="RHEA:31411"/>
        <dbReference type="Rhea" id="RHEA-COMP:9550"/>
        <dbReference type="Rhea" id="RHEA-COMP:9551"/>
        <dbReference type="ChEBI" id="CHEBI:15378"/>
        <dbReference type="ChEBI" id="CHEBI:57856"/>
        <dbReference type="ChEBI" id="CHEBI:59789"/>
        <dbReference type="ChEBI" id="CHEBI:62729"/>
        <dbReference type="ChEBI" id="CHEBI:62731"/>
        <dbReference type="EC" id="2.1.1.222"/>
    </reaction>
</comment>
<sequence>MSDHPKHINVDPSEIEKFSAVASKWWDTEGEFGPLHQINPLRSQWIIDHVGSLDGLDVIDVGCGGGILAESLAKAGANVTGIDMAQKSLTVARLHSLESQLSIDYKKIPAEEMAAQYPEHFDVVTCMEMLEHVPDPHSIIRACAQMVKPGGWVFFSTINRNAKSFLQLIVAAEYILGLVPKGTHSYKQLLKPSELRQTIEQSGLSLRSICGLKYNIFSKHYTLTQDATVNYFMAAQK</sequence>
<evidence type="ECO:0000256" key="2">
    <source>
        <dbReference type="ARBA" id="ARBA00022679"/>
    </source>
</evidence>
<dbReference type="GO" id="GO:0032259">
    <property type="term" value="P:methylation"/>
    <property type="evidence" value="ECO:0007669"/>
    <property type="project" value="UniProtKB-KW"/>
</dbReference>
<feature type="binding site" evidence="5">
    <location>
        <position position="42"/>
    </location>
    <ligand>
        <name>S-adenosyl-L-methionine</name>
        <dbReference type="ChEBI" id="CHEBI:59789"/>
    </ligand>
</feature>
<name>A0A095Z4L2_9BURK</name>
<feature type="binding site" evidence="5">
    <location>
        <position position="83"/>
    </location>
    <ligand>
        <name>S-adenosyl-L-methionine</name>
        <dbReference type="ChEBI" id="CHEBI:59789"/>
    </ligand>
</feature>
<dbReference type="NCBIfam" id="TIGR01983">
    <property type="entry name" value="UbiG"/>
    <property type="match status" value="1"/>
</dbReference>
<evidence type="ECO:0000313" key="7">
    <source>
        <dbReference type="Proteomes" id="UP000029629"/>
    </source>
</evidence>
<dbReference type="OrthoDB" id="9801538at2"/>
<dbReference type="RefSeq" id="WP_018026142.1">
    <property type="nucleotide sequence ID" value="NZ_JRNI01000037.1"/>
</dbReference>
<comment type="catalytic activity">
    <reaction evidence="5">
        <text>a 3-demethylubiquinol + S-adenosyl-L-methionine = a ubiquinol + S-adenosyl-L-homocysteine + H(+)</text>
        <dbReference type="Rhea" id="RHEA:44380"/>
        <dbReference type="Rhea" id="RHEA-COMP:9566"/>
        <dbReference type="Rhea" id="RHEA-COMP:10914"/>
        <dbReference type="ChEBI" id="CHEBI:15378"/>
        <dbReference type="ChEBI" id="CHEBI:17976"/>
        <dbReference type="ChEBI" id="CHEBI:57856"/>
        <dbReference type="ChEBI" id="CHEBI:59789"/>
        <dbReference type="ChEBI" id="CHEBI:84422"/>
        <dbReference type="EC" id="2.1.1.64"/>
    </reaction>
</comment>
<dbReference type="CDD" id="cd02440">
    <property type="entry name" value="AdoMet_MTases"/>
    <property type="match status" value="1"/>
</dbReference>
<comment type="function">
    <text evidence="5">O-methyltransferase that catalyzes the 2 O-methylation steps in the ubiquinone biosynthetic pathway.</text>
</comment>
<dbReference type="InterPro" id="IPR010233">
    <property type="entry name" value="UbiG_MeTrfase"/>
</dbReference>
<evidence type="ECO:0000256" key="1">
    <source>
        <dbReference type="ARBA" id="ARBA00022603"/>
    </source>
</evidence>
<keyword evidence="6" id="KW-0830">Ubiquinone</keyword>
<dbReference type="eggNOG" id="COG2227">
    <property type="taxonomic scope" value="Bacteria"/>
</dbReference>
<dbReference type="FunFam" id="3.40.50.150:FF:000028">
    <property type="entry name" value="Ubiquinone biosynthesis O-methyltransferase"/>
    <property type="match status" value="1"/>
</dbReference>
<keyword evidence="2 5" id="KW-0808">Transferase</keyword>
<organism evidence="6 7">
    <name type="scientific">Oligella urethralis DNF00040</name>
    <dbReference type="NCBI Taxonomy" id="1401065"/>
    <lineage>
        <taxon>Bacteria</taxon>
        <taxon>Pseudomonadati</taxon>
        <taxon>Pseudomonadota</taxon>
        <taxon>Betaproteobacteria</taxon>
        <taxon>Burkholderiales</taxon>
        <taxon>Alcaligenaceae</taxon>
        <taxon>Oligella</taxon>
    </lineage>
</organism>
<dbReference type="GO" id="GO:0061542">
    <property type="term" value="F:3-demethylubiquinol 3-O-methyltransferase activity"/>
    <property type="evidence" value="ECO:0007669"/>
    <property type="project" value="UniProtKB-UniRule"/>
</dbReference>
<accession>A0A095Z4L2</accession>